<keyword evidence="5" id="KW-0007">Acetylation</keyword>
<evidence type="ECO:0000256" key="6">
    <source>
        <dbReference type="ARBA" id="ARBA00023072"/>
    </source>
</evidence>
<dbReference type="InterPro" id="IPR000566">
    <property type="entry name" value="Lipocln_cytosolic_FA-bd_dom"/>
</dbReference>
<organism evidence="14 15">
    <name type="scientific">Lates calcarifer</name>
    <name type="common">Barramundi</name>
    <name type="synonym">Holocentrus calcarifer</name>
    <dbReference type="NCBI Taxonomy" id="8187"/>
    <lineage>
        <taxon>Eukaryota</taxon>
        <taxon>Metazoa</taxon>
        <taxon>Chordata</taxon>
        <taxon>Craniata</taxon>
        <taxon>Vertebrata</taxon>
        <taxon>Euteleostomi</taxon>
        <taxon>Actinopterygii</taxon>
        <taxon>Neopterygii</taxon>
        <taxon>Teleostei</taxon>
        <taxon>Neoteleostei</taxon>
        <taxon>Acanthomorphata</taxon>
        <taxon>Carangaria</taxon>
        <taxon>Carangaria incertae sedis</taxon>
        <taxon>Centropomidae</taxon>
        <taxon>Lates</taxon>
    </lineage>
</organism>
<dbReference type="PROSITE" id="PS00213">
    <property type="entry name" value="LIPOCALIN"/>
    <property type="match status" value="1"/>
</dbReference>
<dbReference type="Gene3D" id="2.40.128.20">
    <property type="match status" value="1"/>
</dbReference>
<feature type="binding site" evidence="11">
    <location>
        <position position="162"/>
    </location>
    <ligand>
        <name>substrate</name>
    </ligand>
</feature>
<evidence type="ECO:0000256" key="8">
    <source>
        <dbReference type="ARBA" id="ARBA00054865"/>
    </source>
</evidence>
<dbReference type="PIRSF" id="PIRSF036893">
    <property type="entry name" value="Lipocalin_ApoD"/>
    <property type="match status" value="1"/>
</dbReference>
<feature type="disulfide bond" evidence="10">
    <location>
        <begin position="68"/>
        <end position="224"/>
    </location>
</feature>
<evidence type="ECO:0000256" key="2">
    <source>
        <dbReference type="ARBA" id="ARBA00006889"/>
    </source>
</evidence>
<comment type="function">
    <text evidence="8">RBP delivers retinol from the liver stores to the peripheral tissues. In plasma, the RBP-retinol complex interacts with transthyretin, this prevents its loss by filtration through the kidney glomeruli.</text>
</comment>
<reference evidence="14" key="2">
    <citation type="submission" date="2025-08" db="UniProtKB">
        <authorList>
            <consortium name="Ensembl"/>
        </authorList>
    </citation>
    <scope>IDENTIFICATION</scope>
</reference>
<feature type="disulfide bond" evidence="10">
    <location>
        <begin position="134"/>
        <end position="238"/>
    </location>
</feature>
<dbReference type="Ensembl" id="ENSLCAT00010011699.1">
    <property type="protein sequence ID" value="ENSLCAP00010011454.1"/>
    <property type="gene ID" value="ENSLCAG00010005439.1"/>
</dbReference>
<dbReference type="PANTHER" id="PTHR11873:SF2">
    <property type="entry name" value="RETINOL-BINDING PROTEIN 4"/>
    <property type="match status" value="1"/>
</dbReference>
<dbReference type="InterPro" id="IPR022271">
    <property type="entry name" value="Lipocalin_ApoD"/>
</dbReference>
<dbReference type="InterPro" id="IPR022272">
    <property type="entry name" value="Lipocalin_CS"/>
</dbReference>
<evidence type="ECO:0000313" key="14">
    <source>
        <dbReference type="Ensembl" id="ENSLCAP00010011454.1"/>
    </source>
</evidence>
<dbReference type="GO" id="GO:0019841">
    <property type="term" value="F:retinol binding"/>
    <property type="evidence" value="ECO:0007669"/>
    <property type="project" value="UniProtKB-KW"/>
</dbReference>
<dbReference type="Proteomes" id="UP000314980">
    <property type="component" value="Unassembled WGS sequence"/>
</dbReference>
<evidence type="ECO:0000256" key="1">
    <source>
        <dbReference type="ARBA" id="ARBA00004613"/>
    </source>
</evidence>
<dbReference type="InterPro" id="IPR002449">
    <property type="entry name" value="Retinol-bd/Purpurin"/>
</dbReference>
<dbReference type="AlphaFoldDB" id="A0A4W6CHS6"/>
<dbReference type="InParanoid" id="A0A4W6CHS6"/>
<dbReference type="GO" id="GO:0005615">
    <property type="term" value="C:extracellular space"/>
    <property type="evidence" value="ECO:0007669"/>
    <property type="project" value="TreeGrafter"/>
</dbReference>
<gene>
    <name evidence="14" type="primary">RBP4</name>
    <name evidence="14" type="synonym">rbp4</name>
</gene>
<keyword evidence="4" id="KW-0964">Secreted</keyword>
<accession>A0A4W6CHS6</accession>
<evidence type="ECO:0000256" key="12">
    <source>
        <dbReference type="RuleBase" id="RU003695"/>
    </source>
</evidence>
<dbReference type="GO" id="GO:0001889">
    <property type="term" value="P:liver development"/>
    <property type="evidence" value="ECO:0007669"/>
    <property type="project" value="Ensembl"/>
</dbReference>
<sequence>MMAASCTELTSLKDAVSLTSTGAEKAADRASARSFLSKYSLANCGLFSRMLRCIVALCLLAMSWAQDCQVANIQVMQNFDRNRYSGTWYAVGKKDPEGLFLIDNIVAEFIIEEDGKLTAKAKGRVIILNNWEMCADMLATFEETPDPAKFRMKYWGAASYLQTGNDDHWVIDTDYDNYAIHYSCRLVDADGTCLDSYSFIFSRHPTGLRPQDQPIVTQKKMELCLLGKYRRVAHNGFCQNSESLDTQ</sequence>
<dbReference type="SUPFAM" id="SSF50814">
    <property type="entry name" value="Lipocalins"/>
    <property type="match status" value="1"/>
</dbReference>
<keyword evidence="7 10" id="KW-1015">Disulfide bond</keyword>
<dbReference type="PRINTS" id="PR01174">
    <property type="entry name" value="RETINOLBNDNG"/>
</dbReference>
<keyword evidence="15" id="KW-1185">Reference proteome</keyword>
<dbReference type="GO" id="GO:0034632">
    <property type="term" value="F:retinol transmembrane transporter activity"/>
    <property type="evidence" value="ECO:0007669"/>
    <property type="project" value="InterPro"/>
</dbReference>
<comment type="similarity">
    <text evidence="2 12">Belongs to the calycin superfamily. Lipocalin family.</text>
</comment>
<dbReference type="GO" id="GO:0032526">
    <property type="term" value="P:response to retinoic acid"/>
    <property type="evidence" value="ECO:0007669"/>
    <property type="project" value="Ensembl"/>
</dbReference>
<dbReference type="FunFam" id="2.40.128.20:FF:000004">
    <property type="entry name" value="Retinol-binding protein 4"/>
    <property type="match status" value="1"/>
</dbReference>
<comment type="subcellular location">
    <subcellularLocation>
        <location evidence="1">Secreted</location>
    </subcellularLocation>
</comment>
<evidence type="ECO:0000256" key="3">
    <source>
        <dbReference type="ARBA" id="ARBA00022448"/>
    </source>
</evidence>
<reference evidence="14" key="3">
    <citation type="submission" date="2025-09" db="UniProtKB">
        <authorList>
            <consortium name="Ensembl"/>
        </authorList>
    </citation>
    <scope>IDENTIFICATION</scope>
</reference>
<dbReference type="InterPro" id="IPR012674">
    <property type="entry name" value="Calycin"/>
</dbReference>
<evidence type="ECO:0000256" key="9">
    <source>
        <dbReference type="ARBA" id="ARBA00082024"/>
    </source>
</evidence>
<dbReference type="FunCoup" id="A0A4W6CHS6">
    <property type="interactions" value="1398"/>
</dbReference>
<dbReference type="GO" id="GO:0060417">
    <property type="term" value="C:yolk"/>
    <property type="evidence" value="ECO:0007669"/>
    <property type="project" value="UniProtKB-ARBA"/>
</dbReference>
<dbReference type="PIRSF" id="PIRSF500204">
    <property type="entry name" value="RBP_purpurin"/>
    <property type="match status" value="1"/>
</dbReference>
<keyword evidence="6" id="KW-0683">Retinol-binding</keyword>
<protein>
    <recommendedName>
        <fullName evidence="9">Plasma retinol-binding protein II</fullName>
    </recommendedName>
</protein>
<evidence type="ECO:0000256" key="5">
    <source>
        <dbReference type="ARBA" id="ARBA00022990"/>
    </source>
</evidence>
<evidence type="ECO:0000313" key="15">
    <source>
        <dbReference type="Proteomes" id="UP000314980"/>
    </source>
</evidence>
<evidence type="ECO:0000259" key="13">
    <source>
        <dbReference type="Pfam" id="PF00061"/>
    </source>
</evidence>
<dbReference type="PANTHER" id="PTHR11873">
    <property type="entry name" value="RETINOL-BINDING PROTEIN 4"/>
    <property type="match status" value="1"/>
</dbReference>
<evidence type="ECO:0000256" key="7">
    <source>
        <dbReference type="ARBA" id="ARBA00023157"/>
    </source>
</evidence>
<evidence type="ECO:0000256" key="11">
    <source>
        <dbReference type="PIRSR" id="PIRSR036893-51"/>
    </source>
</evidence>
<dbReference type="GeneTree" id="ENSGT00510000047107"/>
<dbReference type="Pfam" id="PF00061">
    <property type="entry name" value="Lipocalin"/>
    <property type="match status" value="1"/>
</dbReference>
<evidence type="ECO:0000256" key="10">
    <source>
        <dbReference type="PIRSR" id="PIRSR036893-50"/>
    </source>
</evidence>
<dbReference type="STRING" id="8187.ENSLCAP00010011454"/>
<reference evidence="15" key="1">
    <citation type="submission" date="2015-09" db="EMBL/GenBank/DDBJ databases">
        <authorList>
            <person name="Sai Rama Sridatta P."/>
        </authorList>
    </citation>
    <scope>NUCLEOTIDE SEQUENCE [LARGE SCALE GENOMIC DNA]</scope>
</reference>
<dbReference type="CDD" id="cd00743">
    <property type="entry name" value="lipocalin_RBP_like"/>
    <property type="match status" value="1"/>
</dbReference>
<proteinExistence type="inferred from homology"/>
<feature type="domain" description="Lipocalin/cytosolic fatty-acid binding" evidence="13">
    <location>
        <begin position="85"/>
        <end position="207"/>
    </location>
</feature>
<feature type="disulfide bond" evidence="10">
    <location>
        <begin position="184"/>
        <end position="193"/>
    </location>
</feature>
<keyword evidence="3" id="KW-0813">Transport</keyword>
<evidence type="ECO:0000256" key="4">
    <source>
        <dbReference type="ARBA" id="ARBA00022525"/>
    </source>
</evidence>
<name>A0A4W6CHS6_LATCA</name>